<keyword evidence="5" id="KW-1185">Reference proteome</keyword>
<dbReference type="OrthoDB" id="423607at2759"/>
<dbReference type="InterPro" id="IPR036400">
    <property type="entry name" value="Cyt_B5-like_heme/steroid_sf"/>
</dbReference>
<comment type="caution">
    <text evidence="4">The sequence shown here is derived from an EMBL/GenBank/DDBJ whole genome shotgun (WGS) entry which is preliminary data.</text>
</comment>
<dbReference type="PROSITE" id="PS50255">
    <property type="entry name" value="CYTOCHROME_B5_2"/>
    <property type="match status" value="2"/>
</dbReference>
<dbReference type="PANTHER" id="PTHR13318:SF190">
    <property type="entry name" value="PARTNER OF PAIRED, ISOFORM B"/>
    <property type="match status" value="1"/>
</dbReference>
<dbReference type="Proteomes" id="UP000239899">
    <property type="component" value="Unassembled WGS sequence"/>
</dbReference>
<dbReference type="STRING" id="3076.A0A2P6TCQ1"/>
<dbReference type="PROSITE" id="PS51450">
    <property type="entry name" value="LRR"/>
    <property type="match status" value="1"/>
</dbReference>
<evidence type="ECO:0000259" key="3">
    <source>
        <dbReference type="PROSITE" id="PS50255"/>
    </source>
</evidence>
<dbReference type="GO" id="GO:0019005">
    <property type="term" value="C:SCF ubiquitin ligase complex"/>
    <property type="evidence" value="ECO:0007669"/>
    <property type="project" value="TreeGrafter"/>
</dbReference>
<dbReference type="SUPFAM" id="SSF55856">
    <property type="entry name" value="Cytochrome b5-like heme/steroid binding domain"/>
    <property type="match status" value="2"/>
</dbReference>
<dbReference type="Gene3D" id="3.10.120.10">
    <property type="entry name" value="Cytochrome b5-like heme/steroid binding domain"/>
    <property type="match status" value="2"/>
</dbReference>
<sequence length="735" mass="80042">MSLKLTVLLLLGIALGAEVADEVAKHTTLEDCWYIYNGNVYDVTQYLADSLHPAGNDVIVEYCGKDATEAFDQVHRGNQARREQEGYLLEVAKHNTQEDCWYIYEGNVYDVTLYMAEDLHPDGNQSILPYCGQDATDEFNRQHRGNRARQELEGYLLGPLALHHASRHCRSLQRLHLELPPPQVPLAAAAEAVARAAAGEPWAAPGPVEGAECPPVDGFLLKLLAQCCPDLRSVRLINVTNNATMNRLVRLNDACLAILARSCPQLEELVVGHRGGEDCMYNPQAPFYLDDVTDAGLRALAQHCPRLGRLGLLRCSRVSDDGLMAVARHCRQLTSLLLHECPSISDRGLVEVGERCTQLRALDCTVARRAGGLLLMGEEPDQLGFRALFTIAANCPLLEDLCISEESLESPVVDNDCLICVAQGCPRLRRLVLRHCGGVNDVGVRSVALRCRQLQDVVLEHTAVGDAGLLHLAQLPRLRSLTLSNFISSLGHLSFLPGGPHVRGVSDAALRHVAEHCRQLEHLAITGSRRVTDAGVMHLAGLAVTTQVQGLAAAGPAAPLPPVLHRQLTSLAINHTAATDGSVCALMRRCGQLRHLELRGLLYNADAAVACVADTCRHLTSLDLRHCSTLSDGGLAEVARLPFLRRLHLSFFMQSAAERAAGSGSAPAGCRLLQELELYHCPQVTHRGLWALAEACTQLQHVNIGKCRLVKADSLRALLARRPGLRLSACHYLDS</sequence>
<protein>
    <submittedName>
        <fullName evidence="4">F-box LRR-repeat 4</fullName>
    </submittedName>
</protein>
<dbReference type="Pfam" id="PF00173">
    <property type="entry name" value="Cyt-b5"/>
    <property type="match status" value="2"/>
</dbReference>
<dbReference type="AlphaFoldDB" id="A0A2P6TCQ1"/>
<evidence type="ECO:0000313" key="5">
    <source>
        <dbReference type="Proteomes" id="UP000239899"/>
    </source>
</evidence>
<accession>A0A2P6TCQ1</accession>
<keyword evidence="2" id="KW-0732">Signal</keyword>
<dbReference type="SMART" id="SM01117">
    <property type="entry name" value="Cyt-b5"/>
    <property type="match status" value="2"/>
</dbReference>
<proteinExistence type="predicted"/>
<dbReference type="PANTHER" id="PTHR13318">
    <property type="entry name" value="PARTNER OF PAIRED, ISOFORM B-RELATED"/>
    <property type="match status" value="1"/>
</dbReference>
<dbReference type="InterPro" id="IPR032675">
    <property type="entry name" value="LRR_dom_sf"/>
</dbReference>
<dbReference type="SUPFAM" id="SSF52047">
    <property type="entry name" value="RNI-like"/>
    <property type="match status" value="2"/>
</dbReference>
<reference evidence="4 5" key="1">
    <citation type="journal article" date="2018" name="Plant J.">
        <title>Genome sequences of Chlorella sorokiniana UTEX 1602 and Micractinium conductrix SAG 241.80: implications to maltose excretion by a green alga.</title>
        <authorList>
            <person name="Arriola M.B."/>
            <person name="Velmurugan N."/>
            <person name="Zhang Y."/>
            <person name="Plunkett M.H."/>
            <person name="Hondzo H."/>
            <person name="Barney B.M."/>
        </authorList>
    </citation>
    <scope>NUCLEOTIDE SEQUENCE [LARGE SCALE GENOMIC DNA]</scope>
    <source>
        <strain evidence="5">UTEX 1602</strain>
    </source>
</reference>
<feature type="domain" description="Cytochrome b5 heme-binding" evidence="3">
    <location>
        <begin position="21"/>
        <end position="93"/>
    </location>
</feature>
<dbReference type="Gene3D" id="3.80.10.10">
    <property type="entry name" value="Ribonuclease Inhibitor"/>
    <property type="match status" value="5"/>
</dbReference>
<organism evidence="4 5">
    <name type="scientific">Chlorella sorokiniana</name>
    <name type="common">Freshwater green alga</name>
    <dbReference type="NCBI Taxonomy" id="3076"/>
    <lineage>
        <taxon>Eukaryota</taxon>
        <taxon>Viridiplantae</taxon>
        <taxon>Chlorophyta</taxon>
        <taxon>core chlorophytes</taxon>
        <taxon>Trebouxiophyceae</taxon>
        <taxon>Chlorellales</taxon>
        <taxon>Chlorellaceae</taxon>
        <taxon>Chlorella clade</taxon>
        <taxon>Chlorella</taxon>
    </lineage>
</organism>
<name>A0A2P6TCQ1_CHLSO</name>
<dbReference type="InterPro" id="IPR001611">
    <property type="entry name" value="Leu-rich_rpt"/>
</dbReference>
<evidence type="ECO:0000256" key="2">
    <source>
        <dbReference type="SAM" id="SignalP"/>
    </source>
</evidence>
<feature type="signal peptide" evidence="2">
    <location>
        <begin position="1"/>
        <end position="16"/>
    </location>
</feature>
<feature type="chain" id="PRO_5015178333" evidence="2">
    <location>
        <begin position="17"/>
        <end position="735"/>
    </location>
</feature>
<dbReference type="EMBL" id="LHPG02000024">
    <property type="protein sequence ID" value="PRW20433.1"/>
    <property type="molecule type" value="Genomic_DNA"/>
</dbReference>
<evidence type="ECO:0000313" key="4">
    <source>
        <dbReference type="EMBL" id="PRW20433.1"/>
    </source>
</evidence>
<comment type="subcellular location">
    <subcellularLocation>
        <location evidence="1">Cytoplasm</location>
        <location evidence="1">Cytoskeleton</location>
        <location evidence="1">Cilium axoneme</location>
    </subcellularLocation>
</comment>
<dbReference type="GO" id="GO:0005930">
    <property type="term" value="C:axoneme"/>
    <property type="evidence" value="ECO:0007669"/>
    <property type="project" value="UniProtKB-SubCell"/>
</dbReference>
<dbReference type="InterPro" id="IPR001199">
    <property type="entry name" value="Cyt_B5-like_heme/steroid-bd"/>
</dbReference>
<dbReference type="GO" id="GO:0031146">
    <property type="term" value="P:SCF-dependent proteasomal ubiquitin-dependent protein catabolic process"/>
    <property type="evidence" value="ECO:0007669"/>
    <property type="project" value="TreeGrafter"/>
</dbReference>
<dbReference type="InterPro" id="IPR006553">
    <property type="entry name" value="Leu-rich_rpt_Cys-con_subtyp"/>
</dbReference>
<dbReference type="SMART" id="SM00367">
    <property type="entry name" value="LRR_CC"/>
    <property type="match status" value="11"/>
</dbReference>
<dbReference type="Pfam" id="PF13516">
    <property type="entry name" value="LRR_6"/>
    <property type="match status" value="1"/>
</dbReference>
<evidence type="ECO:0000256" key="1">
    <source>
        <dbReference type="ARBA" id="ARBA00004430"/>
    </source>
</evidence>
<feature type="domain" description="Cytochrome b5 heme-binding" evidence="3">
    <location>
        <begin position="90"/>
        <end position="161"/>
    </location>
</feature>
<gene>
    <name evidence="4" type="ORF">C2E21_9101</name>
</gene>